<dbReference type="Gene3D" id="2.40.33.20">
    <property type="entry name" value="PK beta-barrel domain-like"/>
    <property type="match status" value="1"/>
</dbReference>
<gene>
    <name evidence="1" type="ORF">A4W93_18755</name>
</gene>
<dbReference type="OrthoDB" id="9786134at2"/>
<dbReference type="RefSeq" id="WP_085752062.1">
    <property type="nucleotide sequence ID" value="NZ_BSPR01000009.1"/>
</dbReference>
<sequence length="232" mass="25261">MSEAVGRLKAVLTGRAVPYTRAGSTSAIAKRPVHGAVAVGPEGLDGDEQGDRRVHGGADKAVHCYPWSHVEAWRRELPASAVLHEGPGAFGENFSLEPGLDETSVCIADRWAIGDALFEVSQGRQPCWKLNDRFGVPDMARRVQQSTRAGWYLRVLAPGHVRAGDPIHRVARPHPAWSIARLLRVIAERDCDPVTLGEIVALPLPSSWMKLFQGRLASGQVEPWSRRMDGGA</sequence>
<reference evidence="1 2" key="1">
    <citation type="submission" date="2016-04" db="EMBL/GenBank/DDBJ databases">
        <title>Complete genome sequence of natural rubber-degrading, novel Gram-negative bacterium, Rhizobacter gummiphilus strain NS21.</title>
        <authorList>
            <person name="Tabata M."/>
            <person name="Kasai D."/>
            <person name="Fukuda M."/>
        </authorList>
    </citation>
    <scope>NUCLEOTIDE SEQUENCE [LARGE SCALE GENOMIC DNA]</scope>
    <source>
        <strain evidence="1 2">NS21</strain>
    </source>
</reference>
<proteinExistence type="predicted"/>
<dbReference type="PROSITE" id="PS51340">
    <property type="entry name" value="MOSC"/>
    <property type="match status" value="1"/>
</dbReference>
<dbReference type="PANTHER" id="PTHR30212">
    <property type="entry name" value="PROTEIN YIIM"/>
    <property type="match status" value="1"/>
</dbReference>
<organism evidence="1 2">
    <name type="scientific">Piscinibacter gummiphilus</name>
    <dbReference type="NCBI Taxonomy" id="946333"/>
    <lineage>
        <taxon>Bacteria</taxon>
        <taxon>Pseudomonadati</taxon>
        <taxon>Pseudomonadota</taxon>
        <taxon>Betaproteobacteria</taxon>
        <taxon>Burkholderiales</taxon>
        <taxon>Sphaerotilaceae</taxon>
        <taxon>Piscinibacter</taxon>
    </lineage>
</organism>
<dbReference type="AlphaFoldDB" id="A0A1W6LBW3"/>
<dbReference type="STRING" id="946333.A4W93_18755"/>
<evidence type="ECO:0000313" key="2">
    <source>
        <dbReference type="Proteomes" id="UP000193427"/>
    </source>
</evidence>
<accession>A0A1W6LBW3</accession>
<dbReference type="InterPro" id="IPR011037">
    <property type="entry name" value="Pyrv_Knase-like_insert_dom_sf"/>
</dbReference>
<dbReference type="InterPro" id="IPR052353">
    <property type="entry name" value="Benzoxazolinone_Detox_Enz"/>
</dbReference>
<dbReference type="InterPro" id="IPR005302">
    <property type="entry name" value="MoCF_Sase_C"/>
</dbReference>
<dbReference type="InterPro" id="IPR005163">
    <property type="entry name" value="Tri_helical_YiiM-like"/>
</dbReference>
<keyword evidence="2" id="KW-1185">Reference proteome</keyword>
<dbReference type="Pfam" id="PF03473">
    <property type="entry name" value="MOSC"/>
    <property type="match status" value="1"/>
</dbReference>
<dbReference type="KEGG" id="rgu:A4W93_18755"/>
<dbReference type="GO" id="GO:0003824">
    <property type="term" value="F:catalytic activity"/>
    <property type="evidence" value="ECO:0007669"/>
    <property type="project" value="InterPro"/>
</dbReference>
<dbReference type="GO" id="GO:0030151">
    <property type="term" value="F:molybdenum ion binding"/>
    <property type="evidence" value="ECO:0007669"/>
    <property type="project" value="InterPro"/>
</dbReference>
<dbReference type="Pfam" id="PF03475">
    <property type="entry name" value="YiiM_3-alpha"/>
    <property type="match status" value="1"/>
</dbReference>
<protein>
    <submittedName>
        <fullName evidence="1">Molybdenum cofactor sulfurase</fullName>
    </submittedName>
</protein>
<dbReference type="EMBL" id="CP015118">
    <property type="protein sequence ID" value="ARN21771.1"/>
    <property type="molecule type" value="Genomic_DNA"/>
</dbReference>
<dbReference type="PANTHER" id="PTHR30212:SF2">
    <property type="entry name" value="PROTEIN YIIM"/>
    <property type="match status" value="1"/>
</dbReference>
<name>A0A1W6LBW3_9BURK</name>
<dbReference type="SUPFAM" id="SSF50800">
    <property type="entry name" value="PK beta-barrel domain-like"/>
    <property type="match status" value="1"/>
</dbReference>
<dbReference type="Proteomes" id="UP000193427">
    <property type="component" value="Chromosome"/>
</dbReference>
<dbReference type="GO" id="GO:0030170">
    <property type="term" value="F:pyridoxal phosphate binding"/>
    <property type="evidence" value="ECO:0007669"/>
    <property type="project" value="InterPro"/>
</dbReference>
<evidence type="ECO:0000313" key="1">
    <source>
        <dbReference type="EMBL" id="ARN21771.1"/>
    </source>
</evidence>